<dbReference type="EMBL" id="CP042817">
    <property type="protein sequence ID" value="QEJ97938.1"/>
    <property type="molecule type" value="Genomic_DNA"/>
</dbReference>
<evidence type="ECO:0000313" key="4">
    <source>
        <dbReference type="Proteomes" id="UP000323594"/>
    </source>
</evidence>
<reference evidence="3 4" key="1">
    <citation type="submission" date="2019-08" db="EMBL/GenBank/DDBJ databases">
        <authorList>
            <person name="Kuhnert P."/>
        </authorList>
    </citation>
    <scope>NUCLEOTIDE SEQUENCE [LARGE SCALE GENOMIC DNA]</scope>
    <source>
        <strain evidence="3 4">B36.5</strain>
    </source>
</reference>
<dbReference type="AlphaFoldDB" id="A0AAE6ITH3"/>
<evidence type="ECO:0000313" key="3">
    <source>
        <dbReference type="EMBL" id="QEJ97938.1"/>
    </source>
</evidence>
<proteinExistence type="predicted"/>
<gene>
    <name evidence="2" type="ORF">FUT82_04915</name>
    <name evidence="3" type="ORF">FUT82_07975</name>
</gene>
<dbReference type="GeneID" id="57753990"/>
<dbReference type="EMBL" id="CP042817">
    <property type="protein sequence ID" value="QEJ97402.1"/>
    <property type="molecule type" value="Genomic_DNA"/>
</dbReference>
<organism evidence="3 4">
    <name type="scientific">Treponema phagedenis</name>
    <dbReference type="NCBI Taxonomy" id="162"/>
    <lineage>
        <taxon>Bacteria</taxon>
        <taxon>Pseudomonadati</taxon>
        <taxon>Spirochaetota</taxon>
        <taxon>Spirochaetia</taxon>
        <taxon>Spirochaetales</taxon>
        <taxon>Treponemataceae</taxon>
        <taxon>Treponema</taxon>
    </lineage>
</organism>
<protein>
    <recommendedName>
        <fullName evidence="5">Terminase small subunit</fullName>
    </recommendedName>
</protein>
<accession>A0AAE6ITH3</accession>
<evidence type="ECO:0000256" key="1">
    <source>
        <dbReference type="SAM" id="MobiDB-lite"/>
    </source>
</evidence>
<evidence type="ECO:0000313" key="2">
    <source>
        <dbReference type="EMBL" id="QEJ97402.1"/>
    </source>
</evidence>
<dbReference type="RefSeq" id="WP_148884482.1">
    <property type="nucleotide sequence ID" value="NZ_CP027018.1"/>
</dbReference>
<feature type="compositionally biased region" description="Basic and acidic residues" evidence="1">
    <location>
        <begin position="1"/>
        <end position="13"/>
    </location>
</feature>
<name>A0AAE6ITH3_TREPH</name>
<feature type="region of interest" description="Disordered" evidence="1">
    <location>
        <begin position="1"/>
        <end position="35"/>
    </location>
</feature>
<evidence type="ECO:0008006" key="5">
    <source>
        <dbReference type="Google" id="ProtNLM"/>
    </source>
</evidence>
<sequence length="265" mass="30530">MKKEKETPPEKKPKEKLKKTTAAKTSAAKKSVKKEASLSKNDVLISMETFDVGDAKITEKEKRFVFWYTYPGSDAFMVQARAAELAGYKSPTSEGYRLRKKDTVAKAIRYVLDTNIKKDLDEEYYKILELKKRRIHYDLADYVKKEQKTIITKEGIEKIIEIEELKDLQDLTPQQRQVIDGLDLKGGNNTWVYIFADRDKAMADIIRIREKLFEREQGDEGDNIEFVAEIIKEGLALKVSARNKKRAISESADFLELSNEGSEEF</sequence>
<dbReference type="Proteomes" id="UP000323594">
    <property type="component" value="Chromosome"/>
</dbReference>